<dbReference type="EMBL" id="JACEFO010001924">
    <property type="protein sequence ID" value="KAF8693270.1"/>
    <property type="molecule type" value="Genomic_DNA"/>
</dbReference>
<dbReference type="OrthoDB" id="691834at2759"/>
<organism evidence="1 2">
    <name type="scientific">Digitaria exilis</name>
    <dbReference type="NCBI Taxonomy" id="1010633"/>
    <lineage>
        <taxon>Eukaryota</taxon>
        <taxon>Viridiplantae</taxon>
        <taxon>Streptophyta</taxon>
        <taxon>Embryophyta</taxon>
        <taxon>Tracheophyta</taxon>
        <taxon>Spermatophyta</taxon>
        <taxon>Magnoliopsida</taxon>
        <taxon>Liliopsida</taxon>
        <taxon>Poales</taxon>
        <taxon>Poaceae</taxon>
        <taxon>PACMAD clade</taxon>
        <taxon>Panicoideae</taxon>
        <taxon>Panicodae</taxon>
        <taxon>Paniceae</taxon>
        <taxon>Anthephorinae</taxon>
        <taxon>Digitaria</taxon>
    </lineage>
</organism>
<dbReference type="AlphaFoldDB" id="A0A835BBM7"/>
<evidence type="ECO:0000313" key="1">
    <source>
        <dbReference type="EMBL" id="KAF8693270.1"/>
    </source>
</evidence>
<gene>
    <name evidence="1" type="ORF">HU200_038653</name>
</gene>
<accession>A0A835BBM7</accession>
<proteinExistence type="predicted"/>
<keyword evidence="2" id="KW-1185">Reference proteome</keyword>
<name>A0A835BBM7_9POAL</name>
<evidence type="ECO:0000313" key="2">
    <source>
        <dbReference type="Proteomes" id="UP000636709"/>
    </source>
</evidence>
<reference evidence="1" key="1">
    <citation type="submission" date="2020-07" db="EMBL/GenBank/DDBJ databases">
        <title>Genome sequence and genetic diversity analysis of an under-domesticated orphan crop, white fonio (Digitaria exilis).</title>
        <authorList>
            <person name="Bennetzen J.L."/>
            <person name="Chen S."/>
            <person name="Ma X."/>
            <person name="Wang X."/>
            <person name="Yssel A.E.J."/>
            <person name="Chaluvadi S.R."/>
            <person name="Johnson M."/>
            <person name="Gangashetty P."/>
            <person name="Hamidou F."/>
            <person name="Sanogo M.D."/>
            <person name="Zwaenepoel A."/>
            <person name="Wallace J."/>
            <person name="Van De Peer Y."/>
            <person name="Van Deynze A."/>
        </authorList>
    </citation>
    <scope>NUCLEOTIDE SEQUENCE</scope>
    <source>
        <tissue evidence="1">Leaves</tissue>
    </source>
</reference>
<dbReference type="Proteomes" id="UP000636709">
    <property type="component" value="Unassembled WGS sequence"/>
</dbReference>
<comment type="caution">
    <text evidence="1">The sequence shown here is derived from an EMBL/GenBank/DDBJ whole genome shotgun (WGS) entry which is preliminary data.</text>
</comment>
<sequence>MVSLSPSPVHGGSDDGCYPLPGCTIKNCRNKCISEGHDRPVINCWNTPPGTELDTCCCEDN</sequence>
<protein>
    <submittedName>
        <fullName evidence="1">Uncharacterized protein</fullName>
    </submittedName>
</protein>